<gene>
    <name evidence="2" type="ORF">HGA11_25230</name>
</gene>
<dbReference type="AlphaFoldDB" id="A0A7X6MWG4"/>
<accession>A0A7X6MWG4</accession>
<comment type="caution">
    <text evidence="2">The sequence shown here is derived from an EMBL/GenBank/DDBJ whole genome shotgun (WGS) entry which is preliminary data.</text>
</comment>
<keyword evidence="1" id="KW-1133">Transmembrane helix</keyword>
<evidence type="ECO:0000313" key="2">
    <source>
        <dbReference type="EMBL" id="NKZ14292.1"/>
    </source>
</evidence>
<feature type="transmembrane region" description="Helical" evidence="1">
    <location>
        <begin position="53"/>
        <end position="73"/>
    </location>
</feature>
<keyword evidence="1" id="KW-0812">Transmembrane</keyword>
<proteinExistence type="predicted"/>
<dbReference type="EMBL" id="JAAXPJ010000011">
    <property type="protein sequence ID" value="NKZ14292.1"/>
    <property type="molecule type" value="Genomic_DNA"/>
</dbReference>
<keyword evidence="1" id="KW-0472">Membrane</keyword>
<sequence>MFVAQWLLGQLAVFPERERAWFLAGLAISVIVSLTVGAMLLTRQSARIRGVALSILGSSVVVLTGGIIFSVWMM</sequence>
<reference evidence="2 3" key="1">
    <citation type="submission" date="2020-04" db="EMBL/GenBank/DDBJ databases">
        <title>MicrobeNet Type strains.</title>
        <authorList>
            <person name="Nicholson A.C."/>
        </authorList>
    </citation>
    <scope>NUCLEOTIDE SEQUENCE [LARGE SCALE GENOMIC DNA]</scope>
    <source>
        <strain evidence="2 3">ATCC 700731</strain>
    </source>
</reference>
<evidence type="ECO:0000313" key="3">
    <source>
        <dbReference type="Proteomes" id="UP000518188"/>
    </source>
</evidence>
<name>A0A7X6MWG4_9MYCO</name>
<dbReference type="Proteomes" id="UP000518188">
    <property type="component" value="Unassembled WGS sequence"/>
</dbReference>
<protein>
    <submittedName>
        <fullName evidence="2">Uncharacterized protein</fullName>
    </submittedName>
</protein>
<evidence type="ECO:0000256" key="1">
    <source>
        <dbReference type="SAM" id="Phobius"/>
    </source>
</evidence>
<feature type="transmembrane region" description="Helical" evidence="1">
    <location>
        <begin position="20"/>
        <end position="41"/>
    </location>
</feature>
<organism evidence="2 3">
    <name type="scientific">Mycolicibacterium septicum DSM 44393</name>
    <dbReference type="NCBI Taxonomy" id="1341646"/>
    <lineage>
        <taxon>Bacteria</taxon>
        <taxon>Bacillati</taxon>
        <taxon>Actinomycetota</taxon>
        <taxon>Actinomycetes</taxon>
        <taxon>Mycobacteriales</taxon>
        <taxon>Mycobacteriaceae</taxon>
        <taxon>Mycolicibacterium</taxon>
    </lineage>
</organism>